<dbReference type="InterPro" id="IPR036249">
    <property type="entry name" value="Thioredoxin-like_sf"/>
</dbReference>
<accession>A0A2L0UFV3</accession>
<gene>
    <name evidence="2" type="ORF">CVO76_10995</name>
</gene>
<dbReference type="Gene3D" id="3.40.30.10">
    <property type="entry name" value="Glutaredoxin"/>
    <property type="match status" value="1"/>
</dbReference>
<dbReference type="InterPro" id="IPR001853">
    <property type="entry name" value="DSBA-like_thioredoxin_dom"/>
</dbReference>
<evidence type="ECO:0000313" key="3">
    <source>
        <dbReference type="Proteomes" id="UP000239187"/>
    </source>
</evidence>
<evidence type="ECO:0000259" key="1">
    <source>
        <dbReference type="Pfam" id="PF01323"/>
    </source>
</evidence>
<reference evidence="2 3" key="1">
    <citation type="submission" date="2017-11" db="EMBL/GenBank/DDBJ databases">
        <title>Draft genome of Arthrobacter agilis strain UMCV2, a plant growth-promoting rhizobacterium and biocontrol capacity of phytopathogenic fungi.</title>
        <authorList>
            <person name="Martinez-Camara R."/>
            <person name="Santoyo G."/>
            <person name="Moreno-Hagelsieb G."/>
            <person name="Valencia-Cantero E."/>
        </authorList>
    </citation>
    <scope>NUCLEOTIDE SEQUENCE [LARGE SCALE GENOMIC DNA]</scope>
    <source>
        <strain evidence="2 3">UMCV2</strain>
    </source>
</reference>
<dbReference type="SUPFAM" id="SSF52833">
    <property type="entry name" value="Thioredoxin-like"/>
    <property type="match status" value="1"/>
</dbReference>
<dbReference type="AlphaFoldDB" id="A0A2L0UFV3"/>
<dbReference type="Pfam" id="PF01323">
    <property type="entry name" value="DSBA"/>
    <property type="match status" value="1"/>
</dbReference>
<protein>
    <recommendedName>
        <fullName evidence="1">DSBA-like thioredoxin domain-containing protein</fullName>
    </recommendedName>
</protein>
<organism evidence="2 3">
    <name type="scientific">Arthrobacter agilis</name>
    <dbReference type="NCBI Taxonomy" id="37921"/>
    <lineage>
        <taxon>Bacteria</taxon>
        <taxon>Bacillati</taxon>
        <taxon>Actinomycetota</taxon>
        <taxon>Actinomycetes</taxon>
        <taxon>Micrococcales</taxon>
        <taxon>Micrococcaceae</taxon>
        <taxon>Arthrobacter</taxon>
    </lineage>
</organism>
<feature type="domain" description="DSBA-like thioredoxin" evidence="1">
    <location>
        <begin position="53"/>
        <end position="119"/>
    </location>
</feature>
<evidence type="ECO:0000313" key="2">
    <source>
        <dbReference type="EMBL" id="AUZ88098.1"/>
    </source>
</evidence>
<name>A0A2L0UFV3_9MICC</name>
<sequence length="143" mass="15290">MPTPFPRTKPRTPTGLSLQDRITIGLIAAAAAVGTAVQQGGFRDRHARMDGTQAQWGHTDEDRSPVFRGYAEELGLDLAAVDAAVEGPATMERIQKDKADGMAPDVQGTPAFFLDGGKIQPSSGEEFRRLIETAISQVEPSAQ</sequence>
<dbReference type="RefSeq" id="WP_208739267.1">
    <property type="nucleotide sequence ID" value="NZ_CP024915.1"/>
</dbReference>
<proteinExistence type="predicted"/>
<dbReference type="EMBL" id="CP024915">
    <property type="protein sequence ID" value="AUZ88098.1"/>
    <property type="molecule type" value="Genomic_DNA"/>
</dbReference>
<dbReference type="Proteomes" id="UP000239187">
    <property type="component" value="Chromosome"/>
</dbReference>
<dbReference type="GO" id="GO:0016491">
    <property type="term" value="F:oxidoreductase activity"/>
    <property type="evidence" value="ECO:0007669"/>
    <property type="project" value="InterPro"/>
</dbReference>